<protein>
    <submittedName>
        <fullName evidence="5">MFS transporter</fullName>
    </submittedName>
</protein>
<evidence type="ECO:0000256" key="3">
    <source>
        <dbReference type="ARBA" id="ARBA00023136"/>
    </source>
</evidence>
<feature type="transmembrane region" description="Helical" evidence="4">
    <location>
        <begin position="320"/>
        <end position="343"/>
    </location>
</feature>
<dbReference type="AlphaFoldDB" id="A0A6I6JZY9"/>
<keyword evidence="6" id="KW-1185">Reference proteome</keyword>
<dbReference type="PANTHER" id="PTHR23526">
    <property type="entry name" value="INTEGRAL MEMBRANE TRANSPORT PROTEIN-RELATED"/>
    <property type="match status" value="1"/>
</dbReference>
<feature type="transmembrane region" description="Helical" evidence="4">
    <location>
        <begin position="49"/>
        <end position="71"/>
    </location>
</feature>
<accession>A0A6I6JZY9</accession>
<dbReference type="PANTHER" id="PTHR23526:SF1">
    <property type="entry name" value="MAJOR FACILITATOR SUPERFAMILY MFS_1"/>
    <property type="match status" value="1"/>
</dbReference>
<feature type="transmembrane region" description="Helical" evidence="4">
    <location>
        <begin position="295"/>
        <end position="314"/>
    </location>
</feature>
<dbReference type="InterPro" id="IPR052528">
    <property type="entry name" value="Sugar_transport-like"/>
</dbReference>
<feature type="transmembrane region" description="Helical" evidence="4">
    <location>
        <begin position="267"/>
        <end position="288"/>
    </location>
</feature>
<dbReference type="InterPro" id="IPR011701">
    <property type="entry name" value="MFS"/>
</dbReference>
<dbReference type="SUPFAM" id="SSF103473">
    <property type="entry name" value="MFS general substrate transporter"/>
    <property type="match status" value="1"/>
</dbReference>
<feature type="transmembrane region" description="Helical" evidence="4">
    <location>
        <begin position="179"/>
        <end position="201"/>
    </location>
</feature>
<evidence type="ECO:0000256" key="4">
    <source>
        <dbReference type="SAM" id="Phobius"/>
    </source>
</evidence>
<organism evidence="5 6">
    <name type="scientific">Maribellus comscasis</name>
    <dbReference type="NCBI Taxonomy" id="2681766"/>
    <lineage>
        <taxon>Bacteria</taxon>
        <taxon>Pseudomonadati</taxon>
        <taxon>Bacteroidota</taxon>
        <taxon>Bacteroidia</taxon>
        <taxon>Marinilabiliales</taxon>
        <taxon>Prolixibacteraceae</taxon>
        <taxon>Maribellus</taxon>
    </lineage>
</organism>
<dbReference type="Proteomes" id="UP000428260">
    <property type="component" value="Chromosome"/>
</dbReference>
<feature type="transmembrane region" description="Helical" evidence="4">
    <location>
        <begin position="381"/>
        <end position="400"/>
    </location>
</feature>
<dbReference type="EMBL" id="CP046401">
    <property type="protein sequence ID" value="QGY46889.1"/>
    <property type="molecule type" value="Genomic_DNA"/>
</dbReference>
<keyword evidence="2 4" id="KW-1133">Transmembrane helix</keyword>
<name>A0A6I6JZY9_9BACT</name>
<sequence>MALTEKISTHNFKAFLWHATFLAFAKNFMDVDTIIPAMLVEAGGSAFHIGLMTAIMLGGSSFTQLFFAPYLSNKTYKRKHLLLGINTRIFSLIGLGILLFLLTGEQTGYVIWLAFVFIALFSLAGAFANISYTDILGKSVNQEKRKSFFSSLQIISGIIVLISAFFVKKVLVWKAFPVNYALMFFIGGGLLLIASGGFWSIKEVVPSAMKISGIKEFFQVLKRELHENKKLVYFLGFINTQGIAISFLPFVILYAKEIFKAQSNDTGIFLIFKVIGIVFVSLLVLLGAKKLKYNVLLYSNVILSLILAATAFFIKDASMIKYVFIIGGIVYSLYTMSMSGLLLEVSGNENRALYTGFAGAGNILPALFPLLGGAVISHMGFRSFFILFMIIIASSAFFIFKIDCKK</sequence>
<keyword evidence="1 4" id="KW-0812">Transmembrane</keyword>
<dbReference type="KEGG" id="mcos:GM418_25485"/>
<feature type="transmembrane region" description="Helical" evidence="4">
    <location>
        <begin position="109"/>
        <end position="128"/>
    </location>
</feature>
<feature type="transmembrane region" description="Helical" evidence="4">
    <location>
        <begin position="83"/>
        <end position="103"/>
    </location>
</feature>
<dbReference type="GO" id="GO:0022857">
    <property type="term" value="F:transmembrane transporter activity"/>
    <property type="evidence" value="ECO:0007669"/>
    <property type="project" value="InterPro"/>
</dbReference>
<dbReference type="Pfam" id="PF07690">
    <property type="entry name" value="MFS_1"/>
    <property type="match status" value="1"/>
</dbReference>
<feature type="transmembrane region" description="Helical" evidence="4">
    <location>
        <begin position="148"/>
        <end position="167"/>
    </location>
</feature>
<evidence type="ECO:0000256" key="2">
    <source>
        <dbReference type="ARBA" id="ARBA00022989"/>
    </source>
</evidence>
<proteinExistence type="predicted"/>
<evidence type="ECO:0000256" key="1">
    <source>
        <dbReference type="ARBA" id="ARBA00022692"/>
    </source>
</evidence>
<evidence type="ECO:0000313" key="6">
    <source>
        <dbReference type="Proteomes" id="UP000428260"/>
    </source>
</evidence>
<feature type="transmembrane region" description="Helical" evidence="4">
    <location>
        <begin position="231"/>
        <end position="255"/>
    </location>
</feature>
<feature type="transmembrane region" description="Helical" evidence="4">
    <location>
        <begin position="352"/>
        <end position="375"/>
    </location>
</feature>
<dbReference type="InterPro" id="IPR036259">
    <property type="entry name" value="MFS_trans_sf"/>
</dbReference>
<evidence type="ECO:0000313" key="5">
    <source>
        <dbReference type="EMBL" id="QGY46889.1"/>
    </source>
</evidence>
<gene>
    <name evidence="5" type="ORF">GM418_25485</name>
</gene>
<dbReference type="RefSeq" id="WP_158870231.1">
    <property type="nucleotide sequence ID" value="NZ_CP046401.1"/>
</dbReference>
<keyword evidence="3 4" id="KW-0472">Membrane</keyword>
<dbReference type="Gene3D" id="1.20.1250.20">
    <property type="entry name" value="MFS general substrate transporter like domains"/>
    <property type="match status" value="2"/>
</dbReference>
<reference evidence="5 6" key="1">
    <citation type="submission" date="2019-11" db="EMBL/GenBank/DDBJ databases">
        <authorList>
            <person name="Zheng R.K."/>
            <person name="Sun C.M."/>
        </authorList>
    </citation>
    <scope>NUCLEOTIDE SEQUENCE [LARGE SCALE GENOMIC DNA]</scope>
    <source>
        <strain evidence="5 6">WC007</strain>
    </source>
</reference>